<organism evidence="3 4">
    <name type="scientific">Fusobacterium ulcerans</name>
    <dbReference type="NCBI Taxonomy" id="861"/>
    <lineage>
        <taxon>Bacteria</taxon>
        <taxon>Fusobacteriati</taxon>
        <taxon>Fusobacteriota</taxon>
        <taxon>Fusobacteriia</taxon>
        <taxon>Fusobacteriales</taxon>
        <taxon>Fusobacteriaceae</taxon>
        <taxon>Fusobacterium</taxon>
    </lineage>
</organism>
<evidence type="ECO:0000313" key="4">
    <source>
        <dbReference type="Proteomes" id="UP000249008"/>
    </source>
</evidence>
<dbReference type="InterPro" id="IPR053716">
    <property type="entry name" value="Flag_assembly_chemotaxis_eff"/>
</dbReference>
<evidence type="ECO:0000256" key="1">
    <source>
        <dbReference type="SAM" id="Coils"/>
    </source>
</evidence>
<evidence type="ECO:0000256" key="2">
    <source>
        <dbReference type="SAM" id="SignalP"/>
    </source>
</evidence>
<dbReference type="Proteomes" id="UP000249008">
    <property type="component" value="Chromosome 1"/>
</dbReference>
<dbReference type="KEGG" id="ful:C4N20_08960"/>
<evidence type="ECO:0000313" key="3">
    <source>
        <dbReference type="EMBL" id="SQI99975.1"/>
    </source>
</evidence>
<name>A0AAX1TST2_9FUSO</name>
<keyword evidence="1" id="KW-0175">Coiled coil</keyword>
<sequence length="121" mass="14302">MKKVLLGCILLAASITTFAESNVLSTLEQLELNFQQLEAEEKAMYEKRKSEAEEAQRTLAQQREMYQKIITQEKRIADVKGNRYYKDQYNQLAKKYADSKKVLEEDMRKQEEIINLFEMIK</sequence>
<proteinExistence type="predicted"/>
<dbReference type="Gene3D" id="1.10.287.1700">
    <property type="match status" value="1"/>
</dbReference>
<keyword evidence="2" id="KW-0732">Signal</keyword>
<reference evidence="3 4" key="1">
    <citation type="submission" date="2018-06" db="EMBL/GenBank/DDBJ databases">
        <authorList>
            <consortium name="Pathogen Informatics"/>
            <person name="Doyle S."/>
        </authorList>
    </citation>
    <scope>NUCLEOTIDE SEQUENCE [LARGE SCALE GENOMIC DNA]</scope>
    <source>
        <strain evidence="3 4">NCTC12112</strain>
    </source>
</reference>
<feature type="signal peptide" evidence="2">
    <location>
        <begin position="1"/>
        <end position="19"/>
    </location>
</feature>
<dbReference type="RefSeq" id="WP_005979209.1">
    <property type="nucleotide sequence ID" value="NZ_BAABXY010000001.1"/>
</dbReference>
<dbReference type="EMBL" id="LS483487">
    <property type="protein sequence ID" value="SQI99975.1"/>
    <property type="molecule type" value="Genomic_DNA"/>
</dbReference>
<accession>A0AAX1TST2</accession>
<feature type="coiled-coil region" evidence="1">
    <location>
        <begin position="20"/>
        <end position="113"/>
    </location>
</feature>
<gene>
    <name evidence="3" type="ORF">NCTC12112_00343</name>
</gene>
<dbReference type="GeneID" id="78454938"/>
<dbReference type="Pfam" id="PF09403">
    <property type="entry name" value="FadA"/>
    <property type="match status" value="1"/>
</dbReference>
<protein>
    <submittedName>
        <fullName evidence="3">Adhesion protein FadA</fullName>
    </submittedName>
</protein>
<feature type="chain" id="PRO_5043298091" evidence="2">
    <location>
        <begin position="20"/>
        <end position="121"/>
    </location>
</feature>
<dbReference type="AlphaFoldDB" id="A0AAX1TST2"/>
<dbReference type="InterPro" id="IPR018543">
    <property type="entry name" value="Adhesion_FadA"/>
</dbReference>